<accession>A0ACA9LG28</accession>
<dbReference type="EMBL" id="CAJVPM010005853">
    <property type="protein sequence ID" value="CAG8528761.1"/>
    <property type="molecule type" value="Genomic_DNA"/>
</dbReference>
<protein>
    <submittedName>
        <fullName evidence="1">7477_t:CDS:1</fullName>
    </submittedName>
</protein>
<reference evidence="1" key="1">
    <citation type="submission" date="2021-06" db="EMBL/GenBank/DDBJ databases">
        <authorList>
            <person name="Kallberg Y."/>
            <person name="Tangrot J."/>
            <person name="Rosling A."/>
        </authorList>
    </citation>
    <scope>NUCLEOTIDE SEQUENCE</scope>
    <source>
        <strain evidence="1">AU212A</strain>
    </source>
</reference>
<proteinExistence type="predicted"/>
<organism evidence="1 2">
    <name type="scientific">Scutellospora calospora</name>
    <dbReference type="NCBI Taxonomy" id="85575"/>
    <lineage>
        <taxon>Eukaryota</taxon>
        <taxon>Fungi</taxon>
        <taxon>Fungi incertae sedis</taxon>
        <taxon>Mucoromycota</taxon>
        <taxon>Glomeromycotina</taxon>
        <taxon>Glomeromycetes</taxon>
        <taxon>Diversisporales</taxon>
        <taxon>Gigasporaceae</taxon>
        <taxon>Scutellospora</taxon>
    </lineage>
</organism>
<evidence type="ECO:0000313" key="1">
    <source>
        <dbReference type="EMBL" id="CAG8528761.1"/>
    </source>
</evidence>
<comment type="caution">
    <text evidence="1">The sequence shown here is derived from an EMBL/GenBank/DDBJ whole genome shotgun (WGS) entry which is preliminary data.</text>
</comment>
<dbReference type="Proteomes" id="UP000789860">
    <property type="component" value="Unassembled WGS sequence"/>
</dbReference>
<gene>
    <name evidence="1" type="ORF">SCALOS_LOCUS4365</name>
</gene>
<name>A0ACA9LG28_9GLOM</name>
<sequence length="45" mass="4998">MASASEDEELIWEDVETDAHIESGQNLTSYVLKYIVDGLNQLIGT</sequence>
<evidence type="ECO:0000313" key="2">
    <source>
        <dbReference type="Proteomes" id="UP000789860"/>
    </source>
</evidence>
<keyword evidence="2" id="KW-1185">Reference proteome</keyword>